<dbReference type="InterPro" id="IPR013509">
    <property type="entry name" value="RNR_lsu_N"/>
</dbReference>
<dbReference type="InterPro" id="IPR003586">
    <property type="entry name" value="Hint_dom_C"/>
</dbReference>
<dbReference type="NCBIfam" id="TIGR01445">
    <property type="entry name" value="intein_Nterm"/>
    <property type="match status" value="1"/>
</dbReference>
<evidence type="ECO:0000256" key="9">
    <source>
        <dbReference type="ARBA" id="ARBA00047754"/>
    </source>
</evidence>
<evidence type="ECO:0000256" key="2">
    <source>
        <dbReference type="ARBA" id="ARBA00012274"/>
    </source>
</evidence>
<dbReference type="SUPFAM" id="SSF48168">
    <property type="entry name" value="R1 subunit of ribonucleotide reductase, N-terminal domain"/>
    <property type="match status" value="1"/>
</dbReference>
<evidence type="ECO:0000313" key="14">
    <source>
        <dbReference type="EMBL" id="MBK3333042.1"/>
    </source>
</evidence>
<evidence type="ECO:0000256" key="7">
    <source>
        <dbReference type="ARBA" id="ARBA00023002"/>
    </source>
</evidence>
<evidence type="ECO:0000313" key="15">
    <source>
        <dbReference type="Proteomes" id="UP000772812"/>
    </source>
</evidence>
<dbReference type="SMART" id="SM00306">
    <property type="entry name" value="HintN"/>
    <property type="match status" value="1"/>
</dbReference>
<dbReference type="InterPro" id="IPR006141">
    <property type="entry name" value="Intein_N"/>
</dbReference>
<reference evidence="14 15" key="1">
    <citation type="journal article" date="2021" name="Syst. Appl. Microbiol.">
        <title>Persephonella atlantica sp. nov.: How to adapt to physico-chemical gradients in high temperature hydrothermal habitats.</title>
        <authorList>
            <person name="Francois D.X."/>
            <person name="Godfroy A."/>
            <person name="Mathien C."/>
            <person name="Aube J."/>
            <person name="Cathalot C."/>
            <person name="Lesongeur F."/>
            <person name="L'Haridon S."/>
            <person name="Philippon X."/>
            <person name="Roussel E.G."/>
        </authorList>
    </citation>
    <scope>NUCLEOTIDE SEQUENCE [LARGE SCALE GENOMIC DNA]</scope>
    <source>
        <strain evidence="14 15">MO1340</strain>
    </source>
</reference>
<keyword evidence="7 11" id="KW-0560">Oxidoreductase</keyword>
<dbReference type="NCBIfam" id="TIGR01443">
    <property type="entry name" value="intein_Cterm"/>
    <property type="match status" value="1"/>
</dbReference>
<dbReference type="Pfam" id="PF02867">
    <property type="entry name" value="Ribonuc_red_lgC"/>
    <property type="match status" value="1"/>
</dbReference>
<dbReference type="EC" id="1.17.4.1" evidence="2 11"/>
<feature type="domain" description="ATP-cone" evidence="13">
    <location>
        <begin position="3"/>
        <end position="96"/>
    </location>
</feature>
<keyword evidence="8 11" id="KW-0215">Deoxyribonucleotide synthesis</keyword>
<dbReference type="PRINTS" id="PR00379">
    <property type="entry name" value="INTEIN"/>
</dbReference>
<dbReference type="InterPro" id="IPR004860">
    <property type="entry name" value="LAGLIDADG_dom"/>
</dbReference>
<keyword evidence="5 10" id="KW-0067">ATP-binding</keyword>
<dbReference type="CDD" id="cd00081">
    <property type="entry name" value="Hint"/>
    <property type="match status" value="1"/>
</dbReference>
<evidence type="ECO:0000256" key="6">
    <source>
        <dbReference type="ARBA" id="ARBA00023000"/>
    </source>
</evidence>
<dbReference type="PROSITE" id="PS51161">
    <property type="entry name" value="ATP_CONE"/>
    <property type="match status" value="1"/>
</dbReference>
<dbReference type="PROSITE" id="PS50817">
    <property type="entry name" value="INTEIN_N_TER"/>
    <property type="match status" value="1"/>
</dbReference>
<keyword evidence="3 10" id="KW-0547">Nucleotide-binding</keyword>
<dbReference type="SUPFAM" id="SSF55608">
    <property type="entry name" value="Homing endonucleases"/>
    <property type="match status" value="1"/>
</dbReference>
<evidence type="ECO:0000259" key="12">
    <source>
        <dbReference type="PROSITE" id="PS50819"/>
    </source>
</evidence>
<dbReference type="InterPro" id="IPR000788">
    <property type="entry name" value="RNR_lg_C"/>
</dbReference>
<dbReference type="RefSeq" id="WP_200674437.1">
    <property type="nucleotide sequence ID" value="NZ_JAACYA010000002.1"/>
</dbReference>
<proteinExistence type="inferred from homology"/>
<evidence type="ECO:0000256" key="3">
    <source>
        <dbReference type="ARBA" id="ARBA00022741"/>
    </source>
</evidence>
<evidence type="ECO:0000256" key="1">
    <source>
        <dbReference type="ARBA" id="ARBA00010406"/>
    </source>
</evidence>
<keyword evidence="6" id="KW-0651">Protein splicing</keyword>
<dbReference type="Pfam" id="PF14890">
    <property type="entry name" value="Intein_splicing"/>
    <property type="match status" value="1"/>
</dbReference>
<dbReference type="Gene3D" id="3.20.70.20">
    <property type="match status" value="2"/>
</dbReference>
<dbReference type="InterPro" id="IPR003587">
    <property type="entry name" value="Hint_dom_N"/>
</dbReference>
<dbReference type="PANTHER" id="PTHR11573:SF6">
    <property type="entry name" value="RIBONUCLEOSIDE-DIPHOSPHATE REDUCTASE LARGE SUBUNIT"/>
    <property type="match status" value="1"/>
</dbReference>
<dbReference type="Pfam" id="PF03477">
    <property type="entry name" value="ATP-cone"/>
    <property type="match status" value="1"/>
</dbReference>
<keyword evidence="15" id="KW-1185">Reference proteome</keyword>
<comment type="catalytic activity">
    <reaction evidence="9 11">
        <text>a 2'-deoxyribonucleoside 5'-diphosphate + [thioredoxin]-disulfide + H2O = a ribonucleoside 5'-diphosphate + [thioredoxin]-dithiol</text>
        <dbReference type="Rhea" id="RHEA:23252"/>
        <dbReference type="Rhea" id="RHEA-COMP:10698"/>
        <dbReference type="Rhea" id="RHEA-COMP:10700"/>
        <dbReference type="ChEBI" id="CHEBI:15377"/>
        <dbReference type="ChEBI" id="CHEBI:29950"/>
        <dbReference type="ChEBI" id="CHEBI:50058"/>
        <dbReference type="ChEBI" id="CHEBI:57930"/>
        <dbReference type="ChEBI" id="CHEBI:73316"/>
        <dbReference type="EC" id="1.17.4.1"/>
    </reaction>
</comment>
<dbReference type="PROSITE" id="PS50819">
    <property type="entry name" value="INTEIN_ENDONUCLEASE"/>
    <property type="match status" value="1"/>
</dbReference>
<sequence length="1215" mass="139864">MQRIVVKRDGTEEKFQMKKLINAIFALLEGMDIPDDYEIVFKIAKELDLKIPERVTTQELDTLVLKAIEQLIPKHYIYDTLAAKQLLKLINREIDKRFPTFKDAIIFGVKENLYKEELLNFDLDRLEKALDYSRDSLLDYFGMTTLKDRYFTRDREGNIIEKPQWFFMRVAMGIGNNEEEVIKIYNKISKLEYLHSTPTLYNSGTVTHQYSSCYVNVIDDSLESIMDKAKETAFLAKYAGGVGTDVTRIRATGSKIHSLNAKSSGVIPFIKIFDTIVNAIQQGGRRRSSQVMYLQPWHLDIDAFLDLRETTGNPYFRTPSLNTALWMPDEIMRRIKEGEPIYLFDPAECPELVTAWGEDFTKKYFECIEKAETGQLKLWRKIDSQEWFNRYLFKLAKTGHPWLCWKDRHNEHNVCPEYSVINSSNLCVTGDTRLATQWGLVKAKELYEKGEPIIATYDKRTDGNWKDYGVSTAQCLKMFKTKENADVYEVITREGYRIKATDWHEFYRAVPSKTANGYATDYKIEKVKLSQLKEGDKLLIQSGEGQFGNEGYYELGLVIGLITGDGSITYDKKEKSFRARILLFNDEISLKELVRESVEKIIERDYMNVSTYSENRDKFFTSIATYKGILKQHTKNSQRLEIKSQRLGRILDEIYNFNGKNKLEVPEVIFKGTKETVIGYLQGLFTRDGSFIRNKDKGFVQLVSVSKKLLEDIQILLANFGIKTKIYSHTKAGKSMIKHTSIYGKTSYYTNKRNAYKLVITGNNAVRFIKEIGFLGKKQRKALSFLKDRIGKKGTVWGRSSEHFFAEIKEIRYAGKEDVYDTTQLYNHSLIFNGIVTGNCTEISIPNSPESTAVCTLASVNLAKHINKDKTDIDWDKLRDTIETMVVALDNILDKNFYPSEESRKNTMDLRPLGIGLMGFAETLIELGIPYDSDAAVEFAEKVAKFMRETAYKKSQELAEERGAFPHYEEMKAKGKPYPYPPRRNAVLLAIAPTASISIIAGTTSSIDSYFSNVYSRDTLSGKFIVVNKQLMKKLEEIDMWNEEMAERIKADGGSIQYIEELEGKIDKRLFKGAYEIHPKRQIDIAAAFQKYIDQAVSKSIYIEEDLRGEMFDIYMYAWEKGLKSTYYCFIDKTVKGEKYTQKVNKRGARRGFGLRKSRETEEQKTQTSQEEDIEQIEKMAREKYGDEVVDRVKSGNIEACPTDPLLSKICPSCE</sequence>
<gene>
    <name evidence="14" type="ORF">GWK41_08165</name>
</gene>
<dbReference type="InterPro" id="IPR027434">
    <property type="entry name" value="Homing_endonucl"/>
</dbReference>
<dbReference type="InterPro" id="IPR004042">
    <property type="entry name" value="Intein_endonuc_central"/>
</dbReference>
<dbReference type="InterPro" id="IPR039718">
    <property type="entry name" value="Rrm1"/>
</dbReference>
<accession>A0ABS1GJY0</accession>
<dbReference type="SMART" id="SM00305">
    <property type="entry name" value="HintC"/>
    <property type="match status" value="1"/>
</dbReference>
<evidence type="ECO:0000256" key="5">
    <source>
        <dbReference type="ARBA" id="ARBA00022840"/>
    </source>
</evidence>
<dbReference type="Pfam" id="PF14528">
    <property type="entry name" value="LAGLIDADG_3"/>
    <property type="match status" value="1"/>
</dbReference>
<comment type="caution">
    <text evidence="14">The sequence shown here is derived from an EMBL/GenBank/DDBJ whole genome shotgun (WGS) entry which is preliminary data.</text>
</comment>
<name>A0ABS1GJY0_9AQUI</name>
<keyword evidence="4" id="KW-0068">Autocatalytic cleavage</keyword>
<dbReference type="InterPro" id="IPR008926">
    <property type="entry name" value="RNR_R1-su_N"/>
</dbReference>
<dbReference type="SUPFAM" id="SSF51998">
    <property type="entry name" value="PFL-like glycyl radical enzymes"/>
    <property type="match status" value="1"/>
</dbReference>
<dbReference type="InterPro" id="IPR005144">
    <property type="entry name" value="ATP-cone_dom"/>
</dbReference>
<dbReference type="InterPro" id="IPR006142">
    <property type="entry name" value="INTEIN"/>
</dbReference>
<dbReference type="Pfam" id="PF00317">
    <property type="entry name" value="Ribonuc_red_lgN"/>
    <property type="match status" value="1"/>
</dbReference>
<dbReference type="SUPFAM" id="SSF51294">
    <property type="entry name" value="Hedgehog/intein (Hint) domain"/>
    <property type="match status" value="1"/>
</dbReference>
<dbReference type="Gene3D" id="2.170.16.10">
    <property type="entry name" value="Hedgehog/Intein (Hint) domain"/>
    <property type="match status" value="1"/>
</dbReference>
<comment type="similarity">
    <text evidence="1 11">Belongs to the ribonucleoside diphosphate reductase large chain family.</text>
</comment>
<dbReference type="EMBL" id="JAACYA010000002">
    <property type="protein sequence ID" value="MBK3333042.1"/>
    <property type="molecule type" value="Genomic_DNA"/>
</dbReference>
<evidence type="ECO:0000256" key="8">
    <source>
        <dbReference type="ARBA" id="ARBA00023116"/>
    </source>
</evidence>
<evidence type="ECO:0000256" key="10">
    <source>
        <dbReference type="PROSITE-ProRule" id="PRU00492"/>
    </source>
</evidence>
<dbReference type="Proteomes" id="UP000772812">
    <property type="component" value="Unassembled WGS sequence"/>
</dbReference>
<dbReference type="InterPro" id="IPR036844">
    <property type="entry name" value="Hint_dom_sf"/>
</dbReference>
<feature type="domain" description="DOD-type homing endonuclease" evidence="12">
    <location>
        <begin position="558"/>
        <end position="722"/>
    </location>
</feature>
<dbReference type="Gene3D" id="3.10.28.10">
    <property type="entry name" value="Homing endonucleases"/>
    <property type="match status" value="1"/>
</dbReference>
<evidence type="ECO:0000256" key="11">
    <source>
        <dbReference type="RuleBase" id="RU003410"/>
    </source>
</evidence>
<dbReference type="PANTHER" id="PTHR11573">
    <property type="entry name" value="RIBONUCLEOSIDE-DIPHOSPHATE REDUCTASE LARGE CHAIN"/>
    <property type="match status" value="1"/>
</dbReference>
<organism evidence="14 15">
    <name type="scientific">Persephonella atlantica</name>
    <dbReference type="NCBI Taxonomy" id="2699429"/>
    <lineage>
        <taxon>Bacteria</taxon>
        <taxon>Pseudomonadati</taxon>
        <taxon>Aquificota</taxon>
        <taxon>Aquificia</taxon>
        <taxon>Aquificales</taxon>
        <taxon>Hydrogenothermaceae</taxon>
        <taxon>Persephonella</taxon>
    </lineage>
</organism>
<evidence type="ECO:0000259" key="13">
    <source>
        <dbReference type="PROSITE" id="PS51161"/>
    </source>
</evidence>
<protein>
    <recommendedName>
        <fullName evidence="2 11">Ribonucleoside-diphosphate reductase</fullName>
        <ecNumber evidence="2 11">1.17.4.1</ecNumber>
    </recommendedName>
</protein>
<dbReference type="InterPro" id="IPR030934">
    <property type="entry name" value="Intein_C"/>
</dbReference>
<evidence type="ECO:0000256" key="4">
    <source>
        <dbReference type="ARBA" id="ARBA00022813"/>
    </source>
</evidence>
<comment type="function">
    <text evidence="11">Provides the precursors necessary for DNA synthesis. Catalyzes the biosynthesis of deoxyribonucleotides from the corresponding ribonucleotides.</text>
</comment>